<dbReference type="PANTHER" id="PTHR30026:SF20">
    <property type="entry name" value="OUTER MEMBRANE PROTEIN TOLC"/>
    <property type="match status" value="1"/>
</dbReference>
<dbReference type="Proteomes" id="UP000297429">
    <property type="component" value="Unassembled WGS sequence"/>
</dbReference>
<dbReference type="EMBL" id="RCCK01000014">
    <property type="protein sequence ID" value="RLJ72518.1"/>
    <property type="molecule type" value="Genomic_DNA"/>
</dbReference>
<keyword evidence="7" id="KW-0998">Cell outer membrane</keyword>
<keyword evidence="3" id="KW-0813">Transport</keyword>
<comment type="subcellular location">
    <subcellularLocation>
        <location evidence="1">Cell outer membrane</location>
    </subcellularLocation>
</comment>
<evidence type="ECO:0000313" key="11">
    <source>
        <dbReference type="Proteomes" id="UP000273898"/>
    </source>
</evidence>
<keyword evidence="4" id="KW-1134">Transmembrane beta strand</keyword>
<evidence type="ECO:0000313" key="10">
    <source>
        <dbReference type="EMBL" id="TFB28162.1"/>
    </source>
</evidence>
<name>A0A497XSZ4_9SPHI</name>
<dbReference type="GO" id="GO:0015562">
    <property type="term" value="F:efflux transmembrane transporter activity"/>
    <property type="evidence" value="ECO:0007669"/>
    <property type="project" value="InterPro"/>
</dbReference>
<gene>
    <name evidence="9" type="ORF">BCL90_4139</name>
    <name evidence="10" type="ORF">E3V97_24390</name>
</gene>
<keyword evidence="5" id="KW-0812">Transmembrane</keyword>
<evidence type="ECO:0000256" key="4">
    <source>
        <dbReference type="ARBA" id="ARBA00022452"/>
    </source>
</evidence>
<dbReference type="PANTHER" id="PTHR30026">
    <property type="entry name" value="OUTER MEMBRANE PROTEIN TOLC"/>
    <property type="match status" value="1"/>
</dbReference>
<evidence type="ECO:0000256" key="2">
    <source>
        <dbReference type="ARBA" id="ARBA00007613"/>
    </source>
</evidence>
<proteinExistence type="inferred from homology"/>
<dbReference type="RefSeq" id="WP_121286330.1">
    <property type="nucleotide sequence ID" value="NZ_RCCK01000014.1"/>
</dbReference>
<evidence type="ECO:0000256" key="3">
    <source>
        <dbReference type="ARBA" id="ARBA00022448"/>
    </source>
</evidence>
<protein>
    <submittedName>
        <fullName evidence="9">Outer membrane protein TolC</fullName>
    </submittedName>
    <submittedName>
        <fullName evidence="10">TolC family protein</fullName>
    </submittedName>
</protein>
<dbReference type="AlphaFoldDB" id="A0A497XSZ4"/>
<dbReference type="OrthoDB" id="9807719at2"/>
<keyword evidence="12" id="KW-1185">Reference proteome</keyword>
<dbReference type="Gene3D" id="1.20.1600.10">
    <property type="entry name" value="Outer membrane efflux proteins (OEP)"/>
    <property type="match status" value="1"/>
</dbReference>
<organism evidence="9 11">
    <name type="scientific">Pedobacter alluvionis</name>
    <dbReference type="NCBI Taxonomy" id="475253"/>
    <lineage>
        <taxon>Bacteria</taxon>
        <taxon>Pseudomonadati</taxon>
        <taxon>Bacteroidota</taxon>
        <taxon>Sphingobacteriia</taxon>
        <taxon>Sphingobacteriales</taxon>
        <taxon>Sphingobacteriaceae</taxon>
        <taxon>Pedobacter</taxon>
    </lineage>
</organism>
<accession>A0A497XSZ4</accession>
<dbReference type="GO" id="GO:0009279">
    <property type="term" value="C:cell outer membrane"/>
    <property type="evidence" value="ECO:0007669"/>
    <property type="project" value="UniProtKB-SubCell"/>
</dbReference>
<keyword evidence="8" id="KW-0175">Coiled coil</keyword>
<dbReference type="InterPro" id="IPR051906">
    <property type="entry name" value="TolC-like"/>
</dbReference>
<sequence length="428" mass="46822">MNLRIAITAIMLFAVQQTYSQDKKYSLLECRKLAIEQNKRMKAAQFDIDAAKAQSQSVIAGAKPAIDGSAMGVHLGKPIGGALNGAIPDFFGSTTLTGSIPIYTGGKLQNGKAAAAKGVEISETQKILIASEVELNVDKAYWQVAQVKEKIKVANQYRNMLLALEKDLKNAFNAGLIYKNDLLRVQVNLNEANLNIQKAEDGLLLAKLSLAQIIGFAGQSDFSIADSLTGNFEELKNPAVLSSVAGRPELLIMKKSIEAEEFQKKILQGDRRPTFGLSVSGITSVGKGVNIKDGSNFMGSYYALANISIPIFDWGRKSNKVKEQAFKIASQQQQLEEAREMVNLEIQSAYLQLNQASKKIKLSDLSLKQASENLRITQDRFKAGTVIGKDVSEAQAIWQQAYNETIDARIEYRINEAILKKAIGESAQ</sequence>
<dbReference type="GO" id="GO:0015288">
    <property type="term" value="F:porin activity"/>
    <property type="evidence" value="ECO:0007669"/>
    <property type="project" value="TreeGrafter"/>
</dbReference>
<reference evidence="10 12" key="2">
    <citation type="submission" date="2019-03" db="EMBL/GenBank/DDBJ databases">
        <authorList>
            <person name="He R.-H."/>
        </authorList>
    </citation>
    <scope>NUCLEOTIDE SEQUENCE [LARGE SCALE GENOMIC DNA]</scope>
    <source>
        <strain evidence="10 12">DSM 19624</strain>
    </source>
</reference>
<comment type="similarity">
    <text evidence="2">Belongs to the outer membrane factor (OMF) (TC 1.B.17) family.</text>
</comment>
<keyword evidence="6" id="KW-0472">Membrane</keyword>
<evidence type="ECO:0000256" key="8">
    <source>
        <dbReference type="SAM" id="Coils"/>
    </source>
</evidence>
<feature type="coiled-coil region" evidence="8">
    <location>
        <begin position="154"/>
        <end position="202"/>
    </location>
</feature>
<evidence type="ECO:0000313" key="9">
    <source>
        <dbReference type="EMBL" id="RLJ72518.1"/>
    </source>
</evidence>
<dbReference type="InterPro" id="IPR003423">
    <property type="entry name" value="OMP_efflux"/>
</dbReference>
<evidence type="ECO:0000313" key="12">
    <source>
        <dbReference type="Proteomes" id="UP000297429"/>
    </source>
</evidence>
<dbReference type="Proteomes" id="UP000273898">
    <property type="component" value="Unassembled WGS sequence"/>
</dbReference>
<dbReference type="SUPFAM" id="SSF56954">
    <property type="entry name" value="Outer membrane efflux proteins (OEP)"/>
    <property type="match status" value="1"/>
</dbReference>
<reference evidence="9 11" key="1">
    <citation type="submission" date="2018-10" db="EMBL/GenBank/DDBJ databases">
        <title>Genomic Encyclopedia of Archaeal and Bacterial Type Strains, Phase II (KMG-II): from individual species to whole genera.</title>
        <authorList>
            <person name="Goeker M."/>
        </authorList>
    </citation>
    <scope>NUCLEOTIDE SEQUENCE [LARGE SCALE GENOMIC DNA]</scope>
    <source>
        <strain evidence="9 11">DSM 19624</strain>
    </source>
</reference>
<evidence type="ECO:0000256" key="7">
    <source>
        <dbReference type="ARBA" id="ARBA00023237"/>
    </source>
</evidence>
<comment type="caution">
    <text evidence="9">The sequence shown here is derived from an EMBL/GenBank/DDBJ whole genome shotgun (WGS) entry which is preliminary data.</text>
</comment>
<dbReference type="GO" id="GO:1990281">
    <property type="term" value="C:efflux pump complex"/>
    <property type="evidence" value="ECO:0007669"/>
    <property type="project" value="TreeGrafter"/>
</dbReference>
<dbReference type="EMBL" id="SOPX01000007">
    <property type="protein sequence ID" value="TFB28162.1"/>
    <property type="molecule type" value="Genomic_DNA"/>
</dbReference>
<evidence type="ECO:0000256" key="5">
    <source>
        <dbReference type="ARBA" id="ARBA00022692"/>
    </source>
</evidence>
<dbReference type="Pfam" id="PF02321">
    <property type="entry name" value="OEP"/>
    <property type="match status" value="2"/>
</dbReference>
<evidence type="ECO:0000256" key="1">
    <source>
        <dbReference type="ARBA" id="ARBA00004442"/>
    </source>
</evidence>
<evidence type="ECO:0000256" key="6">
    <source>
        <dbReference type="ARBA" id="ARBA00023136"/>
    </source>
</evidence>